<protein>
    <submittedName>
        <fullName evidence="1">Uncharacterized protein</fullName>
    </submittedName>
</protein>
<evidence type="ECO:0000313" key="1">
    <source>
        <dbReference type="EMBL" id="MFK4637854.1"/>
    </source>
</evidence>
<dbReference type="EMBL" id="JBIYEW010000003">
    <property type="protein sequence ID" value="MFK4637854.1"/>
    <property type="molecule type" value="Genomic_DNA"/>
</dbReference>
<name>A0ABW8N1G9_9MICC</name>
<accession>A0ABW8N1G9</accession>
<comment type="caution">
    <text evidence="1">The sequence shown here is derived from an EMBL/GenBank/DDBJ whole genome shotgun (WGS) entry which is preliminary data.</text>
</comment>
<evidence type="ECO:0000313" key="2">
    <source>
        <dbReference type="Proteomes" id="UP001620520"/>
    </source>
</evidence>
<gene>
    <name evidence="1" type="ORF">ABIA52_000743</name>
</gene>
<organism evidence="1 2">
    <name type="scientific">Paenarthrobacter histidinolovorans</name>
    <dbReference type="NCBI Taxonomy" id="43664"/>
    <lineage>
        <taxon>Bacteria</taxon>
        <taxon>Bacillati</taxon>
        <taxon>Actinomycetota</taxon>
        <taxon>Actinomycetes</taxon>
        <taxon>Micrococcales</taxon>
        <taxon>Micrococcaceae</taxon>
        <taxon>Paenarthrobacter</taxon>
    </lineage>
</organism>
<sequence length="68" mass="7856">MEAGAERTGQRTNPNISHRSRTVISYQTLDRVVEALVNLIGGKRFHASFTSLIIHITHHYEERFFECL</sequence>
<dbReference type="Proteomes" id="UP001620520">
    <property type="component" value="Unassembled WGS sequence"/>
</dbReference>
<keyword evidence="2" id="KW-1185">Reference proteome</keyword>
<reference evidence="1 2" key="1">
    <citation type="submission" date="2024-10" db="EMBL/GenBank/DDBJ databases">
        <title>Novel secondary metabolite-producing bacteria for plant disease control.</title>
        <authorList>
            <person name="Chevrette M."/>
        </authorList>
    </citation>
    <scope>NUCLEOTIDE SEQUENCE [LARGE SCALE GENOMIC DNA]</scope>
    <source>
        <strain evidence="1 2">J30 TE3557</strain>
    </source>
</reference>
<proteinExistence type="predicted"/>